<dbReference type="Proteomes" id="UP001500936">
    <property type="component" value="Unassembled WGS sequence"/>
</dbReference>
<dbReference type="InterPro" id="IPR002716">
    <property type="entry name" value="PIN_dom"/>
</dbReference>
<dbReference type="EMBL" id="BAABHB010000008">
    <property type="protein sequence ID" value="GAA4411832.1"/>
    <property type="molecule type" value="Genomic_DNA"/>
</dbReference>
<dbReference type="InterPro" id="IPR029060">
    <property type="entry name" value="PIN-like_dom_sf"/>
</dbReference>
<evidence type="ECO:0000313" key="2">
    <source>
        <dbReference type="EMBL" id="GAA4411832.1"/>
    </source>
</evidence>
<evidence type="ECO:0000313" key="3">
    <source>
        <dbReference type="Proteomes" id="UP001500936"/>
    </source>
</evidence>
<feature type="domain" description="PIN" evidence="1">
    <location>
        <begin position="3"/>
        <end position="52"/>
    </location>
</feature>
<name>A0ABP8KP76_9BACT</name>
<organism evidence="2 3">
    <name type="scientific">Nibrella viscosa</name>
    <dbReference type="NCBI Taxonomy" id="1084524"/>
    <lineage>
        <taxon>Bacteria</taxon>
        <taxon>Pseudomonadati</taxon>
        <taxon>Bacteroidota</taxon>
        <taxon>Cytophagia</taxon>
        <taxon>Cytophagales</taxon>
        <taxon>Spirosomataceae</taxon>
        <taxon>Nibrella</taxon>
    </lineage>
</organism>
<accession>A0ABP8KP76</accession>
<evidence type="ECO:0000259" key="1">
    <source>
        <dbReference type="Pfam" id="PF13470"/>
    </source>
</evidence>
<dbReference type="Pfam" id="PF13470">
    <property type="entry name" value="PIN_3"/>
    <property type="match status" value="1"/>
</dbReference>
<comment type="caution">
    <text evidence="2">The sequence shown here is derived from an EMBL/GenBank/DDBJ whole genome shotgun (WGS) entry which is preliminary data.</text>
</comment>
<gene>
    <name evidence="2" type="ORF">GCM10023187_38190</name>
</gene>
<dbReference type="RefSeq" id="WP_345269522.1">
    <property type="nucleotide sequence ID" value="NZ_BAABHB010000008.1"/>
</dbReference>
<keyword evidence="3" id="KW-1185">Reference proteome</keyword>
<reference evidence="3" key="1">
    <citation type="journal article" date="2019" name="Int. J. Syst. Evol. Microbiol.">
        <title>The Global Catalogue of Microorganisms (GCM) 10K type strain sequencing project: providing services to taxonomists for standard genome sequencing and annotation.</title>
        <authorList>
            <consortium name="The Broad Institute Genomics Platform"/>
            <consortium name="The Broad Institute Genome Sequencing Center for Infectious Disease"/>
            <person name="Wu L."/>
            <person name="Ma J."/>
        </authorList>
    </citation>
    <scope>NUCLEOTIDE SEQUENCE [LARGE SCALE GENOMIC DNA]</scope>
    <source>
        <strain evidence="3">JCM 17925</strain>
    </source>
</reference>
<protein>
    <recommendedName>
        <fullName evidence="1">PIN domain-containing protein</fullName>
    </recommendedName>
</protein>
<proteinExistence type="predicted"/>
<sequence>MVRAVIDTNCLLASIPPRSPYYSLYLAFEAEQFEWVVSNERLTEYAEKLTGTYSAKTSELVLTILTLAPNTLFQEAYYN</sequence>
<dbReference type="SUPFAM" id="SSF88723">
    <property type="entry name" value="PIN domain-like"/>
    <property type="match status" value="1"/>
</dbReference>